<dbReference type="InParanoid" id="A0A200PRB2"/>
<dbReference type="EMBL" id="MVGT01004287">
    <property type="protein sequence ID" value="OVA00733.1"/>
    <property type="molecule type" value="Genomic_DNA"/>
</dbReference>
<gene>
    <name evidence="2" type="ORF">BVC80_9083g17</name>
</gene>
<dbReference type="Proteomes" id="UP000195402">
    <property type="component" value="Unassembled WGS sequence"/>
</dbReference>
<keyword evidence="3" id="KW-1185">Reference proteome</keyword>
<evidence type="ECO:0000256" key="1">
    <source>
        <dbReference type="SAM" id="SignalP"/>
    </source>
</evidence>
<accession>A0A200PRB2</accession>
<proteinExistence type="predicted"/>
<name>A0A200PRB2_MACCD</name>
<feature type="signal peptide" evidence="1">
    <location>
        <begin position="1"/>
        <end position="15"/>
    </location>
</feature>
<sequence length="91" mass="10872">MWWWWWGWQWPRRWQEQPTLVFSGHPFGNCYWSSPLEALVECLMGLSVISAVISSEDSRLEERFKTGRQQLLLSDFVHNNTIQDVTAERTE</sequence>
<feature type="chain" id="PRO_5013369669" evidence="1">
    <location>
        <begin position="16"/>
        <end position="91"/>
    </location>
</feature>
<comment type="caution">
    <text evidence="2">The sequence shown here is derived from an EMBL/GenBank/DDBJ whole genome shotgun (WGS) entry which is preliminary data.</text>
</comment>
<evidence type="ECO:0000313" key="2">
    <source>
        <dbReference type="EMBL" id="OVA00733.1"/>
    </source>
</evidence>
<protein>
    <submittedName>
        <fullName evidence="2">Uncharacterized protein</fullName>
    </submittedName>
</protein>
<reference evidence="2 3" key="1">
    <citation type="journal article" date="2017" name="Mol. Plant">
        <title>The Genome of Medicinal Plant Macleaya cordata Provides New Insights into Benzylisoquinoline Alkaloids Metabolism.</title>
        <authorList>
            <person name="Liu X."/>
            <person name="Liu Y."/>
            <person name="Huang P."/>
            <person name="Ma Y."/>
            <person name="Qing Z."/>
            <person name="Tang Q."/>
            <person name="Cao H."/>
            <person name="Cheng P."/>
            <person name="Zheng Y."/>
            <person name="Yuan Z."/>
            <person name="Zhou Y."/>
            <person name="Liu J."/>
            <person name="Tang Z."/>
            <person name="Zhuo Y."/>
            <person name="Zhang Y."/>
            <person name="Yu L."/>
            <person name="Huang J."/>
            <person name="Yang P."/>
            <person name="Peng Q."/>
            <person name="Zhang J."/>
            <person name="Jiang W."/>
            <person name="Zhang Z."/>
            <person name="Lin K."/>
            <person name="Ro D.K."/>
            <person name="Chen X."/>
            <person name="Xiong X."/>
            <person name="Shang Y."/>
            <person name="Huang S."/>
            <person name="Zeng J."/>
        </authorList>
    </citation>
    <scope>NUCLEOTIDE SEQUENCE [LARGE SCALE GENOMIC DNA]</scope>
    <source>
        <strain evidence="3">cv. BLH2017</strain>
        <tissue evidence="2">Root</tissue>
    </source>
</reference>
<keyword evidence="1" id="KW-0732">Signal</keyword>
<evidence type="ECO:0000313" key="3">
    <source>
        <dbReference type="Proteomes" id="UP000195402"/>
    </source>
</evidence>
<dbReference type="AlphaFoldDB" id="A0A200PRB2"/>
<organism evidence="2 3">
    <name type="scientific">Macleaya cordata</name>
    <name type="common">Five-seeded plume-poppy</name>
    <name type="synonym">Bocconia cordata</name>
    <dbReference type="NCBI Taxonomy" id="56857"/>
    <lineage>
        <taxon>Eukaryota</taxon>
        <taxon>Viridiplantae</taxon>
        <taxon>Streptophyta</taxon>
        <taxon>Embryophyta</taxon>
        <taxon>Tracheophyta</taxon>
        <taxon>Spermatophyta</taxon>
        <taxon>Magnoliopsida</taxon>
        <taxon>Ranunculales</taxon>
        <taxon>Papaveraceae</taxon>
        <taxon>Papaveroideae</taxon>
        <taxon>Macleaya</taxon>
    </lineage>
</organism>